<proteinExistence type="predicted"/>
<sequence length="159" mass="17998">MLLIVAAQVLACQASPAYQHLQVDDSKDLSSEDLKWAKEEKEEETASFKNDDEELTTVKIKEILAPTIWKHLRCRTELYIALNLPVASLVVTESTNNIASRRGGLHCLRTFQRAGYDLFNYLQVQLLIILSATLLLLRLLILLGQMQVSTTYIILILQV</sequence>
<protein>
    <submittedName>
        <fullName evidence="2">Uncharacterized protein</fullName>
    </submittedName>
</protein>
<dbReference type="AlphaFoldDB" id="A0A3P7LF24"/>
<evidence type="ECO:0000313" key="3">
    <source>
        <dbReference type="Proteomes" id="UP000281553"/>
    </source>
</evidence>
<keyword evidence="3" id="KW-1185">Reference proteome</keyword>
<feature type="transmembrane region" description="Helical" evidence="1">
    <location>
        <begin position="121"/>
        <end position="143"/>
    </location>
</feature>
<name>A0A3P7LF24_DIBLA</name>
<keyword evidence="1" id="KW-0472">Membrane</keyword>
<evidence type="ECO:0000313" key="2">
    <source>
        <dbReference type="EMBL" id="VDN09193.1"/>
    </source>
</evidence>
<organism evidence="2 3">
    <name type="scientific">Dibothriocephalus latus</name>
    <name type="common">Fish tapeworm</name>
    <name type="synonym">Diphyllobothrium latum</name>
    <dbReference type="NCBI Taxonomy" id="60516"/>
    <lineage>
        <taxon>Eukaryota</taxon>
        <taxon>Metazoa</taxon>
        <taxon>Spiralia</taxon>
        <taxon>Lophotrochozoa</taxon>
        <taxon>Platyhelminthes</taxon>
        <taxon>Cestoda</taxon>
        <taxon>Eucestoda</taxon>
        <taxon>Diphyllobothriidea</taxon>
        <taxon>Diphyllobothriidae</taxon>
        <taxon>Dibothriocephalus</taxon>
    </lineage>
</organism>
<dbReference type="EMBL" id="UYRU01046575">
    <property type="protein sequence ID" value="VDN09193.1"/>
    <property type="molecule type" value="Genomic_DNA"/>
</dbReference>
<evidence type="ECO:0000256" key="1">
    <source>
        <dbReference type="SAM" id="Phobius"/>
    </source>
</evidence>
<dbReference type="Proteomes" id="UP000281553">
    <property type="component" value="Unassembled WGS sequence"/>
</dbReference>
<accession>A0A3P7LF24</accession>
<gene>
    <name evidence="2" type="ORF">DILT_LOCUS5024</name>
</gene>
<keyword evidence="1" id="KW-0812">Transmembrane</keyword>
<reference evidence="2 3" key="1">
    <citation type="submission" date="2018-11" db="EMBL/GenBank/DDBJ databases">
        <authorList>
            <consortium name="Pathogen Informatics"/>
        </authorList>
    </citation>
    <scope>NUCLEOTIDE SEQUENCE [LARGE SCALE GENOMIC DNA]</scope>
</reference>
<keyword evidence="1" id="KW-1133">Transmembrane helix</keyword>